<evidence type="ECO:0000256" key="13">
    <source>
        <dbReference type="ARBA" id="ARBA00023264"/>
    </source>
</evidence>
<evidence type="ECO:0000313" key="17">
    <source>
        <dbReference type="EMBL" id="KAK9760884.1"/>
    </source>
</evidence>
<evidence type="ECO:0000256" key="5">
    <source>
        <dbReference type="ARBA" id="ARBA00017171"/>
    </source>
</evidence>
<comment type="subcellular location">
    <subcellularLocation>
        <location evidence="2">Endomembrane system</location>
        <topology evidence="2">Multi-pass membrane protein</topology>
    </subcellularLocation>
</comment>
<evidence type="ECO:0000256" key="12">
    <source>
        <dbReference type="ARBA" id="ARBA00023209"/>
    </source>
</evidence>
<evidence type="ECO:0000256" key="11">
    <source>
        <dbReference type="ARBA" id="ARBA00023136"/>
    </source>
</evidence>
<evidence type="ECO:0000256" key="9">
    <source>
        <dbReference type="ARBA" id="ARBA00022989"/>
    </source>
</evidence>
<evidence type="ECO:0000256" key="10">
    <source>
        <dbReference type="ARBA" id="ARBA00023098"/>
    </source>
</evidence>
<sequence>MLRSKKSKLLSVPEEIELNDGYFDNHFAMMREFHLADFLTLANGACGSTSIFSTMYYLMTKDISYIWISMYLVPIGTFFDFMDGRVARWRKMTSLLGQELDSLADLISFGIAPAVLGFALGLNAILDLAVLVYFICCGLARLARYNATVASLPQGSDGKVKYFEGTPIPTTLLIVAYLSYLVSQGTIESRLPYGVYQLGEREVFHPLVLMYALSGSLMISKSLRIPKP</sequence>
<gene>
    <name evidence="17" type="primary">CHO1_3</name>
    <name evidence="17" type="ORF">K7432_014659</name>
</gene>
<evidence type="ECO:0000256" key="8">
    <source>
        <dbReference type="ARBA" id="ARBA00022692"/>
    </source>
</evidence>
<dbReference type="NCBIfam" id="TIGR00473">
    <property type="entry name" value="pssA"/>
    <property type="match status" value="1"/>
</dbReference>
<dbReference type="InterPro" id="IPR000462">
    <property type="entry name" value="CDP-OH_P_trans"/>
</dbReference>
<comment type="catalytic activity">
    <reaction evidence="1">
        <text>a CDP-1,2-diacyl-sn-glycerol + L-serine = a 1,2-diacyl-sn-glycero-3-phospho-L-serine + CMP + H(+)</text>
        <dbReference type="Rhea" id="RHEA:16913"/>
        <dbReference type="ChEBI" id="CHEBI:15378"/>
        <dbReference type="ChEBI" id="CHEBI:33384"/>
        <dbReference type="ChEBI" id="CHEBI:57262"/>
        <dbReference type="ChEBI" id="CHEBI:58332"/>
        <dbReference type="ChEBI" id="CHEBI:60377"/>
        <dbReference type="EC" id="2.7.8.8"/>
    </reaction>
</comment>
<keyword evidence="11 16" id="KW-0472">Membrane</keyword>
<evidence type="ECO:0000256" key="2">
    <source>
        <dbReference type="ARBA" id="ARBA00004127"/>
    </source>
</evidence>
<evidence type="ECO:0000256" key="7">
    <source>
        <dbReference type="ARBA" id="ARBA00022679"/>
    </source>
</evidence>
<accession>A0ABR2WHB2</accession>
<protein>
    <recommendedName>
        <fullName evidence="5">CDP-diacylglycerol--serine O-phosphatidyltransferase</fullName>
        <ecNumber evidence="4">2.7.8.8</ecNumber>
    </recommendedName>
    <alternativeName>
        <fullName evidence="14">Phosphatidylserine synthase</fullName>
    </alternativeName>
</protein>
<evidence type="ECO:0000256" key="4">
    <source>
        <dbReference type="ARBA" id="ARBA00013174"/>
    </source>
</evidence>
<evidence type="ECO:0000256" key="6">
    <source>
        <dbReference type="ARBA" id="ARBA00022516"/>
    </source>
</evidence>
<dbReference type="InterPro" id="IPR004533">
    <property type="entry name" value="CDP-diaglyc--ser_O-PTrfase"/>
</dbReference>
<reference evidence="17 18" key="1">
    <citation type="submission" date="2023-04" db="EMBL/GenBank/DDBJ databases">
        <title>Genome of Basidiobolus ranarum AG-B5.</title>
        <authorList>
            <person name="Stajich J.E."/>
            <person name="Carter-House D."/>
            <person name="Gryganskyi A."/>
        </authorList>
    </citation>
    <scope>NUCLEOTIDE SEQUENCE [LARGE SCALE GENOMIC DNA]</scope>
    <source>
        <strain evidence="17 18">AG-B5</strain>
    </source>
</reference>
<comment type="caution">
    <text evidence="17">The sequence shown here is derived from an EMBL/GenBank/DDBJ whole genome shotgun (WGS) entry which is preliminary data.</text>
</comment>
<organism evidence="17 18">
    <name type="scientific">Basidiobolus ranarum</name>
    <dbReference type="NCBI Taxonomy" id="34480"/>
    <lineage>
        <taxon>Eukaryota</taxon>
        <taxon>Fungi</taxon>
        <taxon>Fungi incertae sedis</taxon>
        <taxon>Zoopagomycota</taxon>
        <taxon>Entomophthoromycotina</taxon>
        <taxon>Basidiobolomycetes</taxon>
        <taxon>Basidiobolales</taxon>
        <taxon>Basidiobolaceae</taxon>
        <taxon>Basidiobolus</taxon>
    </lineage>
</organism>
<dbReference type="PANTHER" id="PTHR14269">
    <property type="entry name" value="CDP-DIACYLGLYCEROL--GLYCEROL-3-PHOSPHATE 3-PHOSPHATIDYLTRANSFERASE-RELATED"/>
    <property type="match status" value="1"/>
</dbReference>
<dbReference type="PROSITE" id="PS00379">
    <property type="entry name" value="CDP_ALCOHOL_P_TRANSF"/>
    <property type="match status" value="1"/>
</dbReference>
<dbReference type="EC" id="2.7.8.8" evidence="4"/>
<evidence type="ECO:0000256" key="15">
    <source>
        <dbReference type="RuleBase" id="RU003750"/>
    </source>
</evidence>
<feature type="transmembrane region" description="Helical" evidence="16">
    <location>
        <begin position="65"/>
        <end position="82"/>
    </location>
</feature>
<dbReference type="Gene3D" id="1.20.120.1760">
    <property type="match status" value="1"/>
</dbReference>
<keyword evidence="10" id="KW-0443">Lipid metabolism</keyword>
<keyword evidence="18" id="KW-1185">Reference proteome</keyword>
<name>A0ABR2WHB2_9FUNG</name>
<dbReference type="Pfam" id="PF01066">
    <property type="entry name" value="CDP-OH_P_transf"/>
    <property type="match status" value="1"/>
</dbReference>
<keyword evidence="9 16" id="KW-1133">Transmembrane helix</keyword>
<dbReference type="GO" id="GO:0003882">
    <property type="term" value="F:CDP-diacylglycerol-serine O-phosphatidyltransferase activity"/>
    <property type="evidence" value="ECO:0007669"/>
    <property type="project" value="UniProtKB-EC"/>
</dbReference>
<evidence type="ECO:0000313" key="18">
    <source>
        <dbReference type="Proteomes" id="UP001479436"/>
    </source>
</evidence>
<dbReference type="PANTHER" id="PTHR14269:SF61">
    <property type="entry name" value="CDP-DIACYLGLYCEROL--SERINE O-PHOSPHATIDYLTRANSFERASE"/>
    <property type="match status" value="1"/>
</dbReference>
<dbReference type="EMBL" id="JASJQH010001728">
    <property type="protein sequence ID" value="KAK9760884.1"/>
    <property type="molecule type" value="Genomic_DNA"/>
</dbReference>
<evidence type="ECO:0000256" key="14">
    <source>
        <dbReference type="ARBA" id="ARBA00032361"/>
    </source>
</evidence>
<keyword evidence="12" id="KW-0594">Phospholipid biosynthesis</keyword>
<evidence type="ECO:0000256" key="3">
    <source>
        <dbReference type="ARBA" id="ARBA00010441"/>
    </source>
</evidence>
<dbReference type="Proteomes" id="UP001479436">
    <property type="component" value="Unassembled WGS sequence"/>
</dbReference>
<keyword evidence="7 15" id="KW-0808">Transferase</keyword>
<keyword evidence="13" id="KW-1208">Phospholipid metabolism</keyword>
<proteinExistence type="inferred from homology"/>
<comment type="similarity">
    <text evidence="3 15">Belongs to the CDP-alcohol phosphatidyltransferase class-I family.</text>
</comment>
<dbReference type="InterPro" id="IPR050324">
    <property type="entry name" value="CDP-alcohol_PTase-I"/>
</dbReference>
<keyword evidence="8 16" id="KW-0812">Transmembrane</keyword>
<evidence type="ECO:0000256" key="1">
    <source>
        <dbReference type="ARBA" id="ARBA00000287"/>
    </source>
</evidence>
<dbReference type="InterPro" id="IPR048254">
    <property type="entry name" value="CDP_ALCOHOL_P_TRANSF_CS"/>
</dbReference>
<keyword evidence="6" id="KW-0444">Lipid biosynthesis</keyword>
<dbReference type="InterPro" id="IPR043130">
    <property type="entry name" value="CDP-OH_PTrfase_TM_dom"/>
</dbReference>
<evidence type="ECO:0000256" key="16">
    <source>
        <dbReference type="SAM" id="Phobius"/>
    </source>
</evidence>